<feature type="transmembrane region" description="Helical" evidence="2">
    <location>
        <begin position="20"/>
        <end position="44"/>
    </location>
</feature>
<feature type="region of interest" description="Disordered" evidence="1">
    <location>
        <begin position="63"/>
        <end position="87"/>
    </location>
</feature>
<keyword evidence="2" id="KW-0472">Membrane</keyword>
<feature type="compositionally biased region" description="Basic residues" evidence="1">
    <location>
        <begin position="66"/>
        <end position="75"/>
    </location>
</feature>
<protein>
    <submittedName>
        <fullName evidence="3">Unnamed protein product</fullName>
    </submittedName>
</protein>
<dbReference type="AlphaFoldDB" id="A0A9W7DDM5"/>
<evidence type="ECO:0000313" key="4">
    <source>
        <dbReference type="Proteomes" id="UP001165063"/>
    </source>
</evidence>
<gene>
    <name evidence="3" type="ORF">Amon01_000044300</name>
</gene>
<evidence type="ECO:0000256" key="1">
    <source>
        <dbReference type="SAM" id="MobiDB-lite"/>
    </source>
</evidence>
<sequence length="150" mass="16700">MLINGLSNQDESVWYPFVYLFGSNIQLFVILLINLATVGLSFGVTRRSEQKLERLRTRVSFSSSGKGKHHFHRHSTAGELNNDERDRKTSAVDDEFSRLLTFGGGDYGSLEESGIHEGKKGKHSITCPITTKGSVIKKYGAISVFSEEMV</sequence>
<keyword evidence="2" id="KW-1133">Transmembrane helix</keyword>
<evidence type="ECO:0000256" key="2">
    <source>
        <dbReference type="SAM" id="Phobius"/>
    </source>
</evidence>
<keyword evidence="2" id="KW-0812">Transmembrane</keyword>
<organism evidence="3 4">
    <name type="scientific">Ambrosiozyma monospora</name>
    <name type="common">Yeast</name>
    <name type="synonym">Endomycopsis monosporus</name>
    <dbReference type="NCBI Taxonomy" id="43982"/>
    <lineage>
        <taxon>Eukaryota</taxon>
        <taxon>Fungi</taxon>
        <taxon>Dikarya</taxon>
        <taxon>Ascomycota</taxon>
        <taxon>Saccharomycotina</taxon>
        <taxon>Pichiomycetes</taxon>
        <taxon>Pichiales</taxon>
        <taxon>Pichiaceae</taxon>
        <taxon>Ambrosiozyma</taxon>
    </lineage>
</organism>
<dbReference type="EMBL" id="BSXU01000123">
    <property type="protein sequence ID" value="GMG19401.1"/>
    <property type="molecule type" value="Genomic_DNA"/>
</dbReference>
<comment type="caution">
    <text evidence="3">The sequence shown here is derived from an EMBL/GenBank/DDBJ whole genome shotgun (WGS) entry which is preliminary data.</text>
</comment>
<evidence type="ECO:0000313" key="3">
    <source>
        <dbReference type="EMBL" id="GMG19401.1"/>
    </source>
</evidence>
<accession>A0A9W7DDM5</accession>
<keyword evidence="4" id="KW-1185">Reference proteome</keyword>
<proteinExistence type="predicted"/>
<dbReference type="Proteomes" id="UP001165063">
    <property type="component" value="Unassembled WGS sequence"/>
</dbReference>
<name>A0A9W7DDM5_AMBMO</name>
<reference evidence="3" key="1">
    <citation type="submission" date="2023-04" db="EMBL/GenBank/DDBJ databases">
        <title>Ambrosiozyma monospora NBRC 1965.</title>
        <authorList>
            <person name="Ichikawa N."/>
            <person name="Sato H."/>
            <person name="Tonouchi N."/>
        </authorList>
    </citation>
    <scope>NUCLEOTIDE SEQUENCE</scope>
    <source>
        <strain evidence="3">NBRC 1965</strain>
    </source>
</reference>